<evidence type="ECO:0000256" key="6">
    <source>
        <dbReference type="ARBA" id="ARBA00022946"/>
    </source>
</evidence>
<dbReference type="AlphaFoldDB" id="A0AAN8UW00"/>
<keyword evidence="5" id="KW-0378">Hydrolase</keyword>
<keyword evidence="6" id="KW-0809">Transit peptide</keyword>
<dbReference type="EMBL" id="JBAMMX010000019">
    <property type="protein sequence ID" value="KAK6921729.1"/>
    <property type="molecule type" value="Genomic_DNA"/>
</dbReference>
<name>A0AAN8UW00_9MAGN</name>
<keyword evidence="9" id="KW-1185">Reference proteome</keyword>
<comment type="subcellular location">
    <subcellularLocation>
        <location evidence="1">Plastid</location>
        <location evidence="1">Chloroplast</location>
    </subcellularLocation>
</comment>
<evidence type="ECO:0000256" key="1">
    <source>
        <dbReference type="ARBA" id="ARBA00004229"/>
    </source>
</evidence>
<comment type="caution">
    <text evidence="8">The sequence shown here is derived from an EMBL/GenBank/DDBJ whole genome shotgun (WGS) entry which is preliminary data.</text>
</comment>
<evidence type="ECO:0000256" key="3">
    <source>
        <dbReference type="ARBA" id="ARBA00022528"/>
    </source>
</evidence>
<keyword evidence="4" id="KW-0934">Plastid</keyword>
<organism evidence="8 9">
    <name type="scientific">Dillenia turbinata</name>
    <dbReference type="NCBI Taxonomy" id="194707"/>
    <lineage>
        <taxon>Eukaryota</taxon>
        <taxon>Viridiplantae</taxon>
        <taxon>Streptophyta</taxon>
        <taxon>Embryophyta</taxon>
        <taxon>Tracheophyta</taxon>
        <taxon>Spermatophyta</taxon>
        <taxon>Magnoliopsida</taxon>
        <taxon>eudicotyledons</taxon>
        <taxon>Gunneridae</taxon>
        <taxon>Pentapetalae</taxon>
        <taxon>Dilleniales</taxon>
        <taxon>Dilleniaceae</taxon>
        <taxon>Dillenia</taxon>
    </lineage>
</organism>
<dbReference type="CDD" id="cd00586">
    <property type="entry name" value="4HBT"/>
    <property type="match status" value="1"/>
</dbReference>
<evidence type="ECO:0000256" key="2">
    <source>
        <dbReference type="ARBA" id="ARBA00005953"/>
    </source>
</evidence>
<dbReference type="InterPro" id="IPR050563">
    <property type="entry name" value="4-hydroxybenzoyl-CoA_TE"/>
</dbReference>
<reference evidence="8 9" key="1">
    <citation type="submission" date="2023-12" db="EMBL/GenBank/DDBJ databases">
        <title>A high-quality genome assembly for Dillenia turbinata (Dilleniales).</title>
        <authorList>
            <person name="Chanderbali A."/>
        </authorList>
    </citation>
    <scope>NUCLEOTIDE SEQUENCE [LARGE SCALE GENOMIC DNA]</scope>
    <source>
        <strain evidence="8">LSX21</strain>
        <tissue evidence="8">Leaf</tissue>
    </source>
</reference>
<dbReference type="GO" id="GO:0009507">
    <property type="term" value="C:chloroplast"/>
    <property type="evidence" value="ECO:0007669"/>
    <property type="project" value="UniProtKB-SubCell"/>
</dbReference>
<dbReference type="Proteomes" id="UP001370490">
    <property type="component" value="Unassembled WGS sequence"/>
</dbReference>
<dbReference type="PANTHER" id="PTHR31793">
    <property type="entry name" value="4-HYDROXYBENZOYL-COA THIOESTERASE FAMILY MEMBER"/>
    <property type="match status" value="1"/>
</dbReference>
<dbReference type="GO" id="GO:0016297">
    <property type="term" value="F:fatty acyl-[ACP] hydrolase activity"/>
    <property type="evidence" value="ECO:0007669"/>
    <property type="project" value="TreeGrafter"/>
</dbReference>
<evidence type="ECO:0000256" key="5">
    <source>
        <dbReference type="ARBA" id="ARBA00022801"/>
    </source>
</evidence>
<dbReference type="InterPro" id="IPR029069">
    <property type="entry name" value="HotDog_dom_sf"/>
</dbReference>
<dbReference type="PANTHER" id="PTHR31793:SF27">
    <property type="entry name" value="NOVEL THIOESTERASE SUPERFAMILY DOMAIN AND SAPOSIN A-TYPE DOMAIN CONTAINING PROTEIN (0610012H03RIK)"/>
    <property type="match status" value="1"/>
</dbReference>
<evidence type="ECO:0000313" key="9">
    <source>
        <dbReference type="Proteomes" id="UP001370490"/>
    </source>
</evidence>
<evidence type="ECO:0000313" key="8">
    <source>
        <dbReference type="EMBL" id="KAK6921729.1"/>
    </source>
</evidence>
<evidence type="ECO:0000256" key="7">
    <source>
        <dbReference type="ARBA" id="ARBA00023098"/>
    </source>
</evidence>
<dbReference type="GO" id="GO:0006629">
    <property type="term" value="P:lipid metabolic process"/>
    <property type="evidence" value="ECO:0007669"/>
    <property type="project" value="UniProtKB-KW"/>
</dbReference>
<dbReference type="Pfam" id="PF13279">
    <property type="entry name" value="4HBT_2"/>
    <property type="match status" value="1"/>
</dbReference>
<gene>
    <name evidence="8" type="ORF">RJ641_012236</name>
</gene>
<keyword evidence="3" id="KW-0150">Chloroplast</keyword>
<dbReference type="FunFam" id="3.10.129.10:FF:000037">
    <property type="entry name" value="acyl-acyl carrier protein thioesterase ATL3, chloroplastic"/>
    <property type="match status" value="1"/>
</dbReference>
<sequence>MSQAQAVVTPSHVSSPPKPRAVSAWLHLSSPSTIIPASPSPDLRLSITPARLRSLSIARSSSTPISSASATKASKCMSGFLEIELKVRDYELDQFGVVNNAIYASYCQHARHELLEKIGINPDAVARTGEALALTELTLKFLAALRSRDKFVVKVRISELSGARVRFEHFIFKLPSQEPILEARGTAVWLDTNYRPVRVPADARSKFDYFFSLESYN</sequence>
<evidence type="ECO:0000256" key="4">
    <source>
        <dbReference type="ARBA" id="ARBA00022640"/>
    </source>
</evidence>
<dbReference type="SUPFAM" id="SSF54637">
    <property type="entry name" value="Thioesterase/thiol ester dehydrase-isomerase"/>
    <property type="match status" value="1"/>
</dbReference>
<protein>
    <submittedName>
        <fullName evidence="8">Thioesterase domain</fullName>
    </submittedName>
</protein>
<accession>A0AAN8UW00</accession>
<proteinExistence type="inferred from homology"/>
<keyword evidence="7" id="KW-0443">Lipid metabolism</keyword>
<dbReference type="Gene3D" id="3.10.129.10">
    <property type="entry name" value="Hotdog Thioesterase"/>
    <property type="match status" value="1"/>
</dbReference>
<comment type="similarity">
    <text evidence="2">Belongs to the 4-hydroxybenzoyl-CoA thioesterase family.</text>
</comment>